<dbReference type="PROSITE" id="PS50043">
    <property type="entry name" value="HTH_LUXR_2"/>
    <property type="match status" value="1"/>
</dbReference>
<dbReference type="Proteomes" id="UP000243719">
    <property type="component" value="Unassembled WGS sequence"/>
</dbReference>
<dbReference type="OrthoDB" id="8587180at2"/>
<keyword evidence="3" id="KW-0804">Transcription</keyword>
<dbReference type="InterPro" id="IPR000792">
    <property type="entry name" value="Tscrpt_reg_LuxR_C"/>
</dbReference>
<evidence type="ECO:0000256" key="2">
    <source>
        <dbReference type="ARBA" id="ARBA00023125"/>
    </source>
</evidence>
<reference evidence="6" key="1">
    <citation type="submission" date="2016-09" db="EMBL/GenBank/DDBJ databases">
        <authorList>
            <person name="Varghese N."/>
            <person name="Submissions S."/>
        </authorList>
    </citation>
    <scope>NUCLEOTIDE SEQUENCE [LARGE SCALE GENOMIC DNA]</scope>
    <source>
        <strain evidence="6">JS23</strain>
    </source>
</reference>
<dbReference type="SMART" id="SM00421">
    <property type="entry name" value="HTH_LUXR"/>
    <property type="match status" value="1"/>
</dbReference>
<evidence type="ECO:0000256" key="1">
    <source>
        <dbReference type="ARBA" id="ARBA00023015"/>
    </source>
</evidence>
<dbReference type="PANTHER" id="PTHR44688:SF16">
    <property type="entry name" value="DNA-BINDING TRANSCRIPTIONAL ACTIVATOR DEVR_DOSR"/>
    <property type="match status" value="1"/>
</dbReference>
<dbReference type="PRINTS" id="PR00038">
    <property type="entry name" value="HTHLUXR"/>
</dbReference>
<dbReference type="CDD" id="cd06170">
    <property type="entry name" value="LuxR_C_like"/>
    <property type="match status" value="1"/>
</dbReference>
<dbReference type="STRING" id="1770053.SAMN05216551_11292"/>
<evidence type="ECO:0000313" key="5">
    <source>
        <dbReference type="EMBL" id="SDV50570.1"/>
    </source>
</evidence>
<evidence type="ECO:0000259" key="4">
    <source>
        <dbReference type="PROSITE" id="PS50043"/>
    </source>
</evidence>
<keyword evidence="2" id="KW-0238">DNA-binding</keyword>
<proteinExistence type="predicted"/>
<protein>
    <submittedName>
        <fullName evidence="5">Regulatory protein, luxR family</fullName>
    </submittedName>
</protein>
<name>A0A1H2PTV5_9BURK</name>
<dbReference type="EMBL" id="FNLO01000012">
    <property type="protein sequence ID" value="SDV50570.1"/>
    <property type="molecule type" value="Genomic_DNA"/>
</dbReference>
<dbReference type="GO" id="GO:0006355">
    <property type="term" value="P:regulation of DNA-templated transcription"/>
    <property type="evidence" value="ECO:0007669"/>
    <property type="project" value="InterPro"/>
</dbReference>
<dbReference type="PANTHER" id="PTHR44688">
    <property type="entry name" value="DNA-BINDING TRANSCRIPTIONAL ACTIVATOR DEVR_DOSR"/>
    <property type="match status" value="1"/>
</dbReference>
<keyword evidence="1" id="KW-0805">Transcription regulation</keyword>
<evidence type="ECO:0000256" key="3">
    <source>
        <dbReference type="ARBA" id="ARBA00023163"/>
    </source>
</evidence>
<feature type="domain" description="HTH luxR-type" evidence="4">
    <location>
        <begin position="195"/>
        <end position="258"/>
    </location>
</feature>
<dbReference type="InterPro" id="IPR016032">
    <property type="entry name" value="Sig_transdc_resp-reg_C-effctor"/>
</dbReference>
<dbReference type="GO" id="GO:0003677">
    <property type="term" value="F:DNA binding"/>
    <property type="evidence" value="ECO:0007669"/>
    <property type="project" value="UniProtKB-KW"/>
</dbReference>
<accession>A0A1H2PTV5</accession>
<evidence type="ECO:0000313" key="6">
    <source>
        <dbReference type="Proteomes" id="UP000243719"/>
    </source>
</evidence>
<dbReference type="Gene3D" id="1.10.10.10">
    <property type="entry name" value="Winged helix-like DNA-binding domain superfamily/Winged helix DNA-binding domain"/>
    <property type="match status" value="1"/>
</dbReference>
<dbReference type="SUPFAM" id="SSF46894">
    <property type="entry name" value="C-terminal effector domain of the bipartite response regulators"/>
    <property type="match status" value="1"/>
</dbReference>
<keyword evidence="6" id="KW-1185">Reference proteome</keyword>
<dbReference type="AlphaFoldDB" id="A0A1H2PTV5"/>
<dbReference type="Pfam" id="PF00196">
    <property type="entry name" value="GerE"/>
    <property type="match status" value="1"/>
</dbReference>
<gene>
    <name evidence="5" type="ORF">SAMN05216551_11292</name>
</gene>
<sequence length="258" mass="28914">MIDVWDAGLPAPREPGGLGRLACSIGTDTFPAAFLDCLQANVDAAHFSVIRVAARRPSLLFAGTQHRDRHLVYRCWDAYAAQYHQHDQLFERMRRLHQTGGREPVGRLSADDIAFLPYRRAIYTENGMSERLSSYCVDTDGTPVLLNLYRHHEQGPFSDLEIASFEALGPALVRLIGGHRALREAQRATDSRAVLRGIEPTLSDREVEVCARLLDGMTHAGIAADLGVKESTVKTYRNRAFDRLGIHFRSELFALCRR</sequence>
<dbReference type="RefSeq" id="WP_091911645.1">
    <property type="nucleotide sequence ID" value="NZ_FNLO01000012.1"/>
</dbReference>
<dbReference type="InterPro" id="IPR036388">
    <property type="entry name" value="WH-like_DNA-bd_sf"/>
</dbReference>
<organism evidence="5 6">
    <name type="scientific">Chitinasiproducens palmae</name>
    <dbReference type="NCBI Taxonomy" id="1770053"/>
    <lineage>
        <taxon>Bacteria</taxon>
        <taxon>Pseudomonadati</taxon>
        <taxon>Pseudomonadota</taxon>
        <taxon>Betaproteobacteria</taxon>
        <taxon>Burkholderiales</taxon>
        <taxon>Burkholderiaceae</taxon>
        <taxon>Chitinasiproducens</taxon>
    </lineage>
</organism>